<dbReference type="InterPro" id="IPR004114">
    <property type="entry name" value="THUMP_dom"/>
</dbReference>
<dbReference type="PANTHER" id="PTHR47313:SF1">
    <property type="entry name" value="RIBOSOMAL RNA LARGE SUBUNIT METHYLTRANSFERASE K_L"/>
    <property type="match status" value="1"/>
</dbReference>
<proteinExistence type="predicted"/>
<dbReference type="InterPro" id="IPR000241">
    <property type="entry name" value="RlmKL-like_Mtase"/>
</dbReference>
<sequence>MEKYNLIAKTFSGLEPVLANEIKNIGGQNINQGRRAVFYEGDKELIYKSNYYLRTALRILKEIDSFQFKDVDHFYLKCKKINWEKYLNINQSFAISSTVIHSNDFRNSMFASLKVKDAIADYFRQKKGKRPNVDTQTPEVIINAHINKNICSLSIDSSGESLHKRGYRTKQGEAPLSEVLAAGMILLSGWNGQTDFIDPMCGSGTLPIEAAMIAQNIPAGRFRKNYAFMEWADYDELLFEKIKAEQNITPFSKQIFASDISRSNVLNAETNARRARVYANITFQTADIKDLEINCNNATIIINPPYGERLKQQNIDKLYSLLGERMKHQFAGNTAWVLTSSKEYLKNIGLKPAQKNTLFNGSLECSYVKYPLFKGKRIKK</sequence>
<keyword evidence="6" id="KW-1185">Reference proteome</keyword>
<dbReference type="AlphaFoldDB" id="A0A1M6BS21"/>
<dbReference type="PROSITE" id="PS00092">
    <property type="entry name" value="N6_MTASE"/>
    <property type="match status" value="1"/>
</dbReference>
<protein>
    <submittedName>
        <fullName evidence="5">Putative N6-adenine-specific DNA methylase</fullName>
    </submittedName>
</protein>
<keyword evidence="1 5" id="KW-0489">Methyltransferase</keyword>
<dbReference type="InterPro" id="IPR002052">
    <property type="entry name" value="DNA_methylase_N6_adenine_CS"/>
</dbReference>
<evidence type="ECO:0000256" key="1">
    <source>
        <dbReference type="ARBA" id="ARBA00022603"/>
    </source>
</evidence>
<evidence type="ECO:0000259" key="4">
    <source>
        <dbReference type="PROSITE" id="PS51165"/>
    </source>
</evidence>
<dbReference type="CDD" id="cd11715">
    <property type="entry name" value="THUMP_AdoMetMT"/>
    <property type="match status" value="1"/>
</dbReference>
<dbReference type="PROSITE" id="PS01261">
    <property type="entry name" value="UPF0020"/>
    <property type="match status" value="1"/>
</dbReference>
<dbReference type="SUPFAM" id="SSF53335">
    <property type="entry name" value="S-adenosyl-L-methionine-dependent methyltransferases"/>
    <property type="match status" value="1"/>
</dbReference>
<evidence type="ECO:0000313" key="6">
    <source>
        <dbReference type="Proteomes" id="UP000184050"/>
    </source>
</evidence>
<dbReference type="Pfam" id="PF02926">
    <property type="entry name" value="THUMP"/>
    <property type="match status" value="1"/>
</dbReference>
<dbReference type="SMART" id="SM00981">
    <property type="entry name" value="THUMP"/>
    <property type="match status" value="1"/>
</dbReference>
<name>A0A1M6BS21_9BACT</name>
<dbReference type="InterPro" id="IPR029063">
    <property type="entry name" value="SAM-dependent_MTases_sf"/>
</dbReference>
<keyword evidence="2" id="KW-0808">Transferase</keyword>
<dbReference type="Pfam" id="PF22020">
    <property type="entry name" value="RlmL_1st"/>
    <property type="match status" value="1"/>
</dbReference>
<dbReference type="PROSITE" id="PS51165">
    <property type="entry name" value="THUMP"/>
    <property type="match status" value="1"/>
</dbReference>
<dbReference type="EMBL" id="FQZE01000003">
    <property type="protein sequence ID" value="SHI51487.1"/>
    <property type="molecule type" value="Genomic_DNA"/>
</dbReference>
<dbReference type="RefSeq" id="WP_073165052.1">
    <property type="nucleotide sequence ID" value="NZ_FQZE01000003.1"/>
</dbReference>
<dbReference type="PANTHER" id="PTHR47313">
    <property type="entry name" value="RIBOSOMAL RNA LARGE SUBUNIT METHYLTRANSFERASE K/L"/>
    <property type="match status" value="1"/>
</dbReference>
<dbReference type="InterPro" id="IPR053943">
    <property type="entry name" value="RlmKL-like_Mtase_CS"/>
</dbReference>
<dbReference type="GO" id="GO:0003723">
    <property type="term" value="F:RNA binding"/>
    <property type="evidence" value="ECO:0007669"/>
    <property type="project" value="UniProtKB-UniRule"/>
</dbReference>
<feature type="domain" description="THUMP" evidence="4">
    <location>
        <begin position="45"/>
        <end position="157"/>
    </location>
</feature>
<evidence type="ECO:0000313" key="5">
    <source>
        <dbReference type="EMBL" id="SHI51487.1"/>
    </source>
</evidence>
<keyword evidence="3" id="KW-0694">RNA-binding</keyword>
<dbReference type="GO" id="GO:0008990">
    <property type="term" value="F:rRNA (guanine-N2-)-methyltransferase activity"/>
    <property type="evidence" value="ECO:0007669"/>
    <property type="project" value="TreeGrafter"/>
</dbReference>
<dbReference type="Pfam" id="PF01170">
    <property type="entry name" value="UPF0020"/>
    <property type="match status" value="1"/>
</dbReference>
<dbReference type="Gene3D" id="3.40.50.150">
    <property type="entry name" value="Vaccinia Virus protein VP39"/>
    <property type="match status" value="1"/>
</dbReference>
<dbReference type="Gene3D" id="3.30.2130.30">
    <property type="match status" value="1"/>
</dbReference>
<evidence type="ECO:0000256" key="3">
    <source>
        <dbReference type="PROSITE-ProRule" id="PRU00529"/>
    </source>
</evidence>
<dbReference type="STRING" id="1168035.SAMN05444280_10312"/>
<evidence type="ECO:0000256" key="2">
    <source>
        <dbReference type="ARBA" id="ARBA00022679"/>
    </source>
</evidence>
<gene>
    <name evidence="5" type="ORF">SAMN05444280_10312</name>
</gene>
<accession>A0A1M6BS21</accession>
<dbReference type="GO" id="GO:0070043">
    <property type="term" value="F:rRNA (guanine-N7-)-methyltransferase activity"/>
    <property type="evidence" value="ECO:0007669"/>
    <property type="project" value="TreeGrafter"/>
</dbReference>
<dbReference type="OrthoDB" id="9809404at2"/>
<dbReference type="InterPro" id="IPR054170">
    <property type="entry name" value="RlmL_1st"/>
</dbReference>
<reference evidence="5 6" key="1">
    <citation type="submission" date="2016-11" db="EMBL/GenBank/DDBJ databases">
        <authorList>
            <person name="Jaros S."/>
            <person name="Januszkiewicz K."/>
            <person name="Wedrychowicz H."/>
        </authorList>
    </citation>
    <scope>NUCLEOTIDE SEQUENCE [LARGE SCALE GENOMIC DNA]</scope>
    <source>
        <strain evidence="5 6">DSM 27063</strain>
    </source>
</reference>
<dbReference type="Proteomes" id="UP000184050">
    <property type="component" value="Unassembled WGS sequence"/>
</dbReference>
<organism evidence="5 6">
    <name type="scientific">Tangfeifania diversioriginum</name>
    <dbReference type="NCBI Taxonomy" id="1168035"/>
    <lineage>
        <taxon>Bacteria</taxon>
        <taxon>Pseudomonadati</taxon>
        <taxon>Bacteroidota</taxon>
        <taxon>Bacteroidia</taxon>
        <taxon>Marinilabiliales</taxon>
        <taxon>Prolixibacteraceae</taxon>
        <taxon>Tangfeifania</taxon>
    </lineage>
</organism>